<dbReference type="Proteomes" id="UP001595803">
    <property type="component" value="Unassembled WGS sequence"/>
</dbReference>
<keyword evidence="3" id="KW-1185">Reference proteome</keyword>
<evidence type="ECO:0000313" key="3">
    <source>
        <dbReference type="Proteomes" id="UP001595803"/>
    </source>
</evidence>
<evidence type="ECO:0000313" key="2">
    <source>
        <dbReference type="EMBL" id="MFC3834790.1"/>
    </source>
</evidence>
<reference evidence="3" key="1">
    <citation type="journal article" date="2019" name="Int. J. Syst. Evol. Microbiol.">
        <title>The Global Catalogue of Microorganisms (GCM) 10K type strain sequencing project: providing services to taxonomists for standard genome sequencing and annotation.</title>
        <authorList>
            <consortium name="The Broad Institute Genomics Platform"/>
            <consortium name="The Broad Institute Genome Sequencing Center for Infectious Disease"/>
            <person name="Wu L."/>
            <person name="Ma J."/>
        </authorList>
    </citation>
    <scope>NUCLEOTIDE SEQUENCE [LARGE SCALE GENOMIC DNA]</scope>
    <source>
        <strain evidence="3">CCTCC AB 2017081</strain>
    </source>
</reference>
<comment type="caution">
    <text evidence="2">The sequence shown here is derived from an EMBL/GenBank/DDBJ whole genome shotgun (WGS) entry which is preliminary data.</text>
</comment>
<organism evidence="2 3">
    <name type="scientific">Deinococcus rufus</name>
    <dbReference type="NCBI Taxonomy" id="2136097"/>
    <lineage>
        <taxon>Bacteria</taxon>
        <taxon>Thermotogati</taxon>
        <taxon>Deinococcota</taxon>
        <taxon>Deinococci</taxon>
        <taxon>Deinococcales</taxon>
        <taxon>Deinococcaceae</taxon>
        <taxon>Deinococcus</taxon>
    </lineage>
</organism>
<accession>A0ABV7ZF22</accession>
<dbReference type="EMBL" id="JBHRZG010000024">
    <property type="protein sequence ID" value="MFC3834790.1"/>
    <property type="molecule type" value="Genomic_DNA"/>
</dbReference>
<name>A0ABV7ZF22_9DEIO</name>
<feature type="region of interest" description="Disordered" evidence="1">
    <location>
        <begin position="91"/>
        <end position="113"/>
    </location>
</feature>
<protein>
    <submittedName>
        <fullName evidence="2">Uncharacterized protein</fullName>
    </submittedName>
</protein>
<dbReference type="RefSeq" id="WP_322472225.1">
    <property type="nucleotide sequence ID" value="NZ_JBHRZG010000024.1"/>
</dbReference>
<sequence>MTLTGPTFPLDRDAALEHLRDALGANYAGPIDDPTLERALGVDAVTVEDAVHLRPWATAARLIRDNTEYEVSKGLNARIDRKLQGLDAQQARADTTAGIQVPDPSDDRWPPRSGVVDTQAVF</sequence>
<evidence type="ECO:0000256" key="1">
    <source>
        <dbReference type="SAM" id="MobiDB-lite"/>
    </source>
</evidence>
<proteinExistence type="predicted"/>
<gene>
    <name evidence="2" type="ORF">ACFOSB_18180</name>
</gene>